<evidence type="ECO:0000313" key="2">
    <source>
        <dbReference type="EMBL" id="EAU88669.2"/>
    </source>
</evidence>
<dbReference type="VEuPathDB" id="FungiDB:CC1G_01042"/>
<dbReference type="eggNOG" id="ENOG502S3TN">
    <property type="taxonomic scope" value="Eukaryota"/>
</dbReference>
<dbReference type="PANTHER" id="PTHR34599:SF1">
    <property type="entry name" value="PHOSPHATIDIC ACID PHOSPHATASE TYPE 2_HALOPEROXIDASE DOMAIN-CONTAINING PROTEIN"/>
    <property type="match status" value="1"/>
</dbReference>
<feature type="chain" id="PRO_5002727241" description="Phosphatidic acid phosphatase type 2/haloperoxidase domain-containing protein" evidence="1">
    <location>
        <begin position="20"/>
        <end position="421"/>
    </location>
</feature>
<dbReference type="AlphaFoldDB" id="A8NEB6"/>
<dbReference type="OrthoDB" id="9997027at2759"/>
<name>A8NEB6_COPC7</name>
<dbReference type="InterPro" id="IPR052559">
    <property type="entry name" value="V-haloperoxidase"/>
</dbReference>
<dbReference type="Proteomes" id="UP000001861">
    <property type="component" value="Unassembled WGS sequence"/>
</dbReference>
<dbReference type="OMA" id="YWVDQSA"/>
<evidence type="ECO:0000256" key="1">
    <source>
        <dbReference type="SAM" id="SignalP"/>
    </source>
</evidence>
<dbReference type="GeneID" id="6009471"/>
<dbReference type="KEGG" id="cci:CC1G_01042"/>
<evidence type="ECO:0008006" key="4">
    <source>
        <dbReference type="Google" id="ProtNLM"/>
    </source>
</evidence>
<evidence type="ECO:0000313" key="3">
    <source>
        <dbReference type="Proteomes" id="UP000001861"/>
    </source>
</evidence>
<reference evidence="2 3" key="1">
    <citation type="journal article" date="2010" name="Proc. Natl. Acad. Sci. U.S.A.">
        <title>Insights into evolution of multicellular fungi from the assembled chromosomes of the mushroom Coprinopsis cinerea (Coprinus cinereus).</title>
        <authorList>
            <person name="Stajich J.E."/>
            <person name="Wilke S.K."/>
            <person name="Ahren D."/>
            <person name="Au C.H."/>
            <person name="Birren B.W."/>
            <person name="Borodovsky M."/>
            <person name="Burns C."/>
            <person name="Canback B."/>
            <person name="Casselton L.A."/>
            <person name="Cheng C.K."/>
            <person name="Deng J."/>
            <person name="Dietrich F.S."/>
            <person name="Fargo D.C."/>
            <person name="Farman M.L."/>
            <person name="Gathman A.C."/>
            <person name="Goldberg J."/>
            <person name="Guigo R."/>
            <person name="Hoegger P.J."/>
            <person name="Hooker J.B."/>
            <person name="Huggins A."/>
            <person name="James T.Y."/>
            <person name="Kamada T."/>
            <person name="Kilaru S."/>
            <person name="Kodira C."/>
            <person name="Kues U."/>
            <person name="Kupfer D."/>
            <person name="Kwan H.S."/>
            <person name="Lomsadze A."/>
            <person name="Li W."/>
            <person name="Lilly W.W."/>
            <person name="Ma L.J."/>
            <person name="Mackey A.J."/>
            <person name="Manning G."/>
            <person name="Martin F."/>
            <person name="Muraguchi H."/>
            <person name="Natvig D.O."/>
            <person name="Palmerini H."/>
            <person name="Ramesh M.A."/>
            <person name="Rehmeyer C.J."/>
            <person name="Roe B.A."/>
            <person name="Shenoy N."/>
            <person name="Stanke M."/>
            <person name="Ter-Hovhannisyan V."/>
            <person name="Tunlid A."/>
            <person name="Velagapudi R."/>
            <person name="Vision T.J."/>
            <person name="Zeng Q."/>
            <person name="Zolan M.E."/>
            <person name="Pukkila P.J."/>
        </authorList>
    </citation>
    <scope>NUCLEOTIDE SEQUENCE [LARGE SCALE GENOMIC DNA]</scope>
    <source>
        <strain evidence="3">Okayama-7 / 130 / ATCC MYA-4618 / FGSC 9003</strain>
    </source>
</reference>
<dbReference type="Gene3D" id="1.10.606.20">
    <property type="match status" value="1"/>
</dbReference>
<dbReference type="HOGENOM" id="CLU_020920_2_1_1"/>
<comment type="caution">
    <text evidence="2">The sequence shown here is derived from an EMBL/GenBank/DDBJ whole genome shotgun (WGS) entry which is preliminary data.</text>
</comment>
<proteinExistence type="predicted"/>
<dbReference type="InParanoid" id="A8NEB6"/>
<dbReference type="SUPFAM" id="SSF48317">
    <property type="entry name" value="Acid phosphatase/Vanadium-dependent haloperoxidase"/>
    <property type="match status" value="1"/>
</dbReference>
<dbReference type="PANTHER" id="PTHR34599">
    <property type="entry name" value="PEROXIDASE-RELATED"/>
    <property type="match status" value="1"/>
</dbReference>
<gene>
    <name evidence="2" type="ORF">CC1G_01042</name>
</gene>
<feature type="signal peptide" evidence="1">
    <location>
        <begin position="1"/>
        <end position="19"/>
    </location>
</feature>
<keyword evidence="3" id="KW-1185">Reference proteome</keyword>
<dbReference type="EMBL" id="AACS02000002">
    <property type="protein sequence ID" value="EAU88669.2"/>
    <property type="molecule type" value="Genomic_DNA"/>
</dbReference>
<organism evidence="2 3">
    <name type="scientific">Coprinopsis cinerea (strain Okayama-7 / 130 / ATCC MYA-4618 / FGSC 9003)</name>
    <name type="common">Inky cap fungus</name>
    <name type="synonym">Hormographiella aspergillata</name>
    <dbReference type="NCBI Taxonomy" id="240176"/>
    <lineage>
        <taxon>Eukaryota</taxon>
        <taxon>Fungi</taxon>
        <taxon>Dikarya</taxon>
        <taxon>Basidiomycota</taxon>
        <taxon>Agaricomycotina</taxon>
        <taxon>Agaricomycetes</taxon>
        <taxon>Agaricomycetidae</taxon>
        <taxon>Agaricales</taxon>
        <taxon>Agaricineae</taxon>
        <taxon>Psathyrellaceae</taxon>
        <taxon>Coprinopsis</taxon>
    </lineage>
</organism>
<sequence length="421" mass="45953">MRTLAVFALLAVSAGTALAAPYPGDIVQYWNLRTTWSINATNPRQGGYYEAYAGAFVQTAILAAAQDASRHPRAVQQLSVSYAAHDALASLYDLQYQTIDSYLTEIEDIITPTSSESSIARRIGESAAAKVTRARAGDGYGRYKRYEWQAPAPGVYQPTPPNNPFPAAQHGGQLRPWGGVEKVPEWGPPPSPTDDGYEKFLLQVKEKGSKTNSTRTADETEIGYFWLESSITAWNRYATTIIGDSLKDSVLKSAEFYAKLNWALANAAIVSTHTKNKASGRTAQIFHQEITDVFCTLHYPGVFLKSGNSLRDPSWEPLFPNPGHQDYLSGHAVFGGSAVEVLRNHLGSDELDPPVTLTSHVMFNNVGPISRTFTSLSQAAKENGDSRVFVGVHFQFASDEGTKAGEAAAKQVLRRKGRGYL</sequence>
<dbReference type="InterPro" id="IPR036938">
    <property type="entry name" value="PAP2/HPO_sf"/>
</dbReference>
<protein>
    <recommendedName>
        <fullName evidence="4">Phosphatidic acid phosphatase type 2/haloperoxidase domain-containing protein</fullName>
    </recommendedName>
</protein>
<keyword evidence="1" id="KW-0732">Signal</keyword>
<dbReference type="RefSeq" id="XP_001832980.2">
    <property type="nucleotide sequence ID" value="XM_001832928.2"/>
</dbReference>
<accession>A8NEB6</accession>
<dbReference type="CDD" id="cd03398">
    <property type="entry name" value="PAP2_haloperoxidase"/>
    <property type="match status" value="1"/>
</dbReference>